<dbReference type="RefSeq" id="WP_006547153.1">
    <property type="nucleotide sequence ID" value="NZ_DS999545.1"/>
</dbReference>
<dbReference type="GO" id="GO:0005886">
    <property type="term" value="C:plasma membrane"/>
    <property type="evidence" value="ECO:0007669"/>
    <property type="project" value="UniProtKB-SubCell"/>
</dbReference>
<keyword evidence="3 7" id="KW-0812">Transmembrane</keyword>
<dbReference type="STRING" id="525245.HMPREF0044_0156"/>
<evidence type="ECO:0000256" key="7">
    <source>
        <dbReference type="SAM" id="Phobius"/>
    </source>
</evidence>
<accession>C0VYB6</accession>
<evidence type="ECO:0000256" key="5">
    <source>
        <dbReference type="ARBA" id="ARBA00023136"/>
    </source>
</evidence>
<feature type="region of interest" description="Disordered" evidence="6">
    <location>
        <begin position="107"/>
        <end position="127"/>
    </location>
</feature>
<dbReference type="Pfam" id="PF01810">
    <property type="entry name" value="LysE"/>
    <property type="match status" value="1"/>
</dbReference>
<protein>
    <submittedName>
        <fullName evidence="8">Translocator protein, LysE family</fullName>
    </submittedName>
</protein>
<evidence type="ECO:0000256" key="1">
    <source>
        <dbReference type="ARBA" id="ARBA00004651"/>
    </source>
</evidence>
<dbReference type="InterPro" id="IPR001123">
    <property type="entry name" value="LeuE-type"/>
</dbReference>
<evidence type="ECO:0000256" key="3">
    <source>
        <dbReference type="ARBA" id="ARBA00022692"/>
    </source>
</evidence>
<dbReference type="AlphaFoldDB" id="C0VYB6"/>
<feature type="transmembrane region" description="Helical" evidence="7">
    <location>
        <begin position="78"/>
        <end position="96"/>
    </location>
</feature>
<dbReference type="eggNOG" id="COG1280">
    <property type="taxonomic scope" value="Bacteria"/>
</dbReference>
<evidence type="ECO:0000256" key="4">
    <source>
        <dbReference type="ARBA" id="ARBA00022989"/>
    </source>
</evidence>
<evidence type="ECO:0000313" key="9">
    <source>
        <dbReference type="Proteomes" id="UP000010301"/>
    </source>
</evidence>
<dbReference type="PANTHER" id="PTHR30086:SF20">
    <property type="entry name" value="ARGININE EXPORTER PROTEIN ARGO-RELATED"/>
    <property type="match status" value="1"/>
</dbReference>
<keyword evidence="2" id="KW-1003">Cell membrane</keyword>
<feature type="transmembrane region" description="Helical" evidence="7">
    <location>
        <begin position="172"/>
        <end position="194"/>
    </location>
</feature>
<sequence length="227" mass="24264">MLTFSTWVAILTAFTVAVISPGPDFLTVLRASLNYGRKNGYATAAGIAFGTSLWIIATMAGLATLLNTYPALGTFTRLGGAALLFYFGLRILWGLYRSVYNPAGSAVSAGESDRPRESADSVAHPNGNSRMPAYRSAWLGFVTTTIGNPKAIIFYSSLFASMLPAQIYFSEGAILGLTMVTISFNWFALVATVASNPKFIAGYERVKHPVDTLLGALFVVLAILLVV</sequence>
<comment type="subcellular location">
    <subcellularLocation>
        <location evidence="1">Cell membrane</location>
        <topology evidence="1">Multi-pass membrane protein</topology>
    </subcellularLocation>
</comment>
<keyword evidence="9" id="KW-1185">Reference proteome</keyword>
<proteinExistence type="predicted"/>
<comment type="caution">
    <text evidence="8">The sequence shown here is derived from an EMBL/GenBank/DDBJ whole genome shotgun (WGS) entry which is preliminary data.</text>
</comment>
<organism evidence="8 9">
    <name type="scientific">Gleimia coleocanis DSM 15436</name>
    <dbReference type="NCBI Taxonomy" id="525245"/>
    <lineage>
        <taxon>Bacteria</taxon>
        <taxon>Bacillati</taxon>
        <taxon>Actinomycetota</taxon>
        <taxon>Actinomycetes</taxon>
        <taxon>Actinomycetales</taxon>
        <taxon>Actinomycetaceae</taxon>
        <taxon>Gleimia</taxon>
    </lineage>
</organism>
<dbReference type="GO" id="GO:0015171">
    <property type="term" value="F:amino acid transmembrane transporter activity"/>
    <property type="evidence" value="ECO:0007669"/>
    <property type="project" value="TreeGrafter"/>
</dbReference>
<feature type="transmembrane region" description="Helical" evidence="7">
    <location>
        <begin position="137"/>
        <end position="160"/>
    </location>
</feature>
<evidence type="ECO:0000256" key="2">
    <source>
        <dbReference type="ARBA" id="ARBA00022475"/>
    </source>
</evidence>
<dbReference type="Proteomes" id="UP000010301">
    <property type="component" value="Unassembled WGS sequence"/>
</dbReference>
<gene>
    <name evidence="8" type="ORF">HMPREF0044_0156</name>
</gene>
<evidence type="ECO:0000313" key="8">
    <source>
        <dbReference type="EMBL" id="EEH64419.1"/>
    </source>
</evidence>
<feature type="transmembrane region" description="Helical" evidence="7">
    <location>
        <begin position="41"/>
        <end position="66"/>
    </location>
</feature>
<reference evidence="8 9" key="1">
    <citation type="submission" date="2009-01" db="EMBL/GenBank/DDBJ databases">
        <authorList>
            <person name="Qin X."/>
            <person name="Bachman B."/>
            <person name="Battles P."/>
            <person name="Bell A."/>
            <person name="Bess C."/>
            <person name="Bickham C."/>
            <person name="Chaboub L."/>
            <person name="Chen D."/>
            <person name="Coyle M."/>
            <person name="Deiros D.R."/>
            <person name="Dinh H."/>
            <person name="Forbes L."/>
            <person name="Fowler G."/>
            <person name="Francisco L."/>
            <person name="Fu Q."/>
            <person name="Gubbala S."/>
            <person name="Hale W."/>
            <person name="Han Y."/>
            <person name="Hemphill L."/>
            <person name="Highlander S.K."/>
            <person name="Hirani K."/>
            <person name="Hogues M."/>
            <person name="Jackson L."/>
            <person name="Jakkamsetti A."/>
            <person name="Javaid M."/>
            <person name="Jiang H."/>
            <person name="Korchina V."/>
            <person name="Kovar C."/>
            <person name="Lara F."/>
            <person name="Lee S."/>
            <person name="Mata R."/>
            <person name="Mathew T."/>
            <person name="Moen C."/>
            <person name="Morales K."/>
            <person name="Munidasa M."/>
            <person name="Nazareth L."/>
            <person name="Ngo R."/>
            <person name="Nguyen L."/>
            <person name="Okwuonu G."/>
            <person name="Ongeri F."/>
            <person name="Patil S."/>
            <person name="Petrosino J."/>
            <person name="Pham C."/>
            <person name="Pham P."/>
            <person name="Pu L.-L."/>
            <person name="Puazo M."/>
            <person name="Raj R."/>
            <person name="Reid J."/>
            <person name="Rouhana J."/>
            <person name="Saada N."/>
            <person name="Shang Y."/>
            <person name="Simmons D."/>
            <person name="Thornton R."/>
            <person name="Warren J."/>
            <person name="Weissenberger G."/>
            <person name="Zhang J."/>
            <person name="Zhang L."/>
            <person name="Zhou C."/>
            <person name="Zhu D."/>
            <person name="Muzny D."/>
            <person name="Worley K."/>
            <person name="Gibbs R."/>
        </authorList>
    </citation>
    <scope>NUCLEOTIDE SEQUENCE [LARGE SCALE GENOMIC DNA]</scope>
    <source>
        <strain evidence="8 9">DSM 15436</strain>
    </source>
</reference>
<evidence type="ECO:0000256" key="6">
    <source>
        <dbReference type="SAM" id="MobiDB-lite"/>
    </source>
</evidence>
<dbReference type="EMBL" id="ACFG01000004">
    <property type="protein sequence ID" value="EEH64419.1"/>
    <property type="molecule type" value="Genomic_DNA"/>
</dbReference>
<name>C0VYB6_9ACTO</name>
<dbReference type="OrthoDB" id="3175972at2"/>
<keyword evidence="5 7" id="KW-0472">Membrane</keyword>
<dbReference type="PANTHER" id="PTHR30086">
    <property type="entry name" value="ARGININE EXPORTER PROTEIN ARGO"/>
    <property type="match status" value="1"/>
</dbReference>
<keyword evidence="4 7" id="KW-1133">Transmembrane helix</keyword>
<feature type="transmembrane region" description="Helical" evidence="7">
    <location>
        <begin position="206"/>
        <end position="226"/>
    </location>
</feature>
<dbReference type="HOGENOM" id="CLU_079569_0_1_11"/>